<feature type="transmembrane region" description="Helical" evidence="1">
    <location>
        <begin position="42"/>
        <end position="59"/>
    </location>
</feature>
<keyword evidence="1" id="KW-0812">Transmembrane</keyword>
<reference evidence="2 3" key="1">
    <citation type="submission" date="2019-03" db="EMBL/GenBank/DDBJ databases">
        <title>Genomic Encyclopedia of Type Strains, Phase IV (KMG-IV): sequencing the most valuable type-strain genomes for metagenomic binning, comparative biology and taxonomic classification.</title>
        <authorList>
            <person name="Goeker M."/>
        </authorList>
    </citation>
    <scope>NUCLEOTIDE SEQUENCE [LARGE SCALE GENOMIC DNA]</scope>
    <source>
        <strain evidence="2 3">DSM 45765</strain>
    </source>
</reference>
<comment type="caution">
    <text evidence="2">The sequence shown here is derived from an EMBL/GenBank/DDBJ whole genome shotgun (WGS) entry which is preliminary data.</text>
</comment>
<keyword evidence="3" id="KW-1185">Reference proteome</keyword>
<keyword evidence="1" id="KW-0472">Membrane</keyword>
<protein>
    <recommendedName>
        <fullName evidence="4">DUF5313 family protein</fullName>
    </recommendedName>
</protein>
<dbReference type="RefSeq" id="WP_207894542.1">
    <property type="nucleotide sequence ID" value="NZ_SLXQ01000006.1"/>
</dbReference>
<dbReference type="InterPro" id="IPR035197">
    <property type="entry name" value="DUF5313"/>
</dbReference>
<accession>A0A4R2QS28</accession>
<name>A0A4R2QS28_9PSEU</name>
<dbReference type="Pfam" id="PF17240">
    <property type="entry name" value="DUF5313"/>
    <property type="match status" value="1"/>
</dbReference>
<gene>
    <name evidence="2" type="ORF">EV191_10668</name>
</gene>
<evidence type="ECO:0000313" key="2">
    <source>
        <dbReference type="EMBL" id="TCP51904.1"/>
    </source>
</evidence>
<dbReference type="EMBL" id="SLXQ01000006">
    <property type="protein sequence ID" value="TCP51904.1"/>
    <property type="molecule type" value="Genomic_DNA"/>
</dbReference>
<dbReference type="AlphaFoldDB" id="A0A4R2QS28"/>
<evidence type="ECO:0008006" key="4">
    <source>
        <dbReference type="Google" id="ProtNLM"/>
    </source>
</evidence>
<dbReference type="Proteomes" id="UP000294911">
    <property type="component" value="Unassembled WGS sequence"/>
</dbReference>
<evidence type="ECO:0000313" key="3">
    <source>
        <dbReference type="Proteomes" id="UP000294911"/>
    </source>
</evidence>
<proteinExistence type="predicted"/>
<sequence length="139" mass="16027">MDRIRPNPVRWVYYALGGTLSERYRGWVFHDLTARSWVWRHAARATVLLAPLLVGPLFLPAPIELRLSMVVLAAVVGYFYSLSYVEESCAHRLAKHGFPANARVSVRKAERAEEDERQRRAYLARYRPESLVDEDADAR</sequence>
<feature type="transmembrane region" description="Helical" evidence="1">
    <location>
        <begin position="65"/>
        <end position="85"/>
    </location>
</feature>
<evidence type="ECO:0000256" key="1">
    <source>
        <dbReference type="SAM" id="Phobius"/>
    </source>
</evidence>
<organism evidence="2 3">
    <name type="scientific">Tamaricihabitans halophyticus</name>
    <dbReference type="NCBI Taxonomy" id="1262583"/>
    <lineage>
        <taxon>Bacteria</taxon>
        <taxon>Bacillati</taxon>
        <taxon>Actinomycetota</taxon>
        <taxon>Actinomycetes</taxon>
        <taxon>Pseudonocardiales</taxon>
        <taxon>Pseudonocardiaceae</taxon>
        <taxon>Tamaricihabitans</taxon>
    </lineage>
</organism>
<keyword evidence="1" id="KW-1133">Transmembrane helix</keyword>